<dbReference type="CDD" id="cd00063">
    <property type="entry name" value="FN3"/>
    <property type="match status" value="1"/>
</dbReference>
<evidence type="ECO:0000256" key="1">
    <source>
        <dbReference type="SAM" id="SignalP"/>
    </source>
</evidence>
<feature type="chain" id="PRO_5032746330" description="Fibronectin type-III domain-containing protein" evidence="1">
    <location>
        <begin position="26"/>
        <end position="350"/>
    </location>
</feature>
<reference evidence="3 4" key="1">
    <citation type="submission" date="2019-11" db="EMBL/GenBank/DDBJ databases">
        <title>Draft genome sequence of Blautia luti DSM 14534T, isolated from human stool.</title>
        <authorList>
            <person name="Ortiz R."/>
            <person name="Melis-Arcos F."/>
            <person name="Covarrubias P."/>
            <person name="Cardenas J.P."/>
            <person name="Perez-Donoso J."/>
            <person name="Almonacid D."/>
        </authorList>
    </citation>
    <scope>NUCLEOTIDE SEQUENCE [LARGE SCALE GENOMIC DNA]</scope>
    <source>
        <strain evidence="3 4">DSM 14534</strain>
    </source>
</reference>
<gene>
    <name evidence="3" type="ORF">GKZ57_02445</name>
</gene>
<evidence type="ECO:0000259" key="2">
    <source>
        <dbReference type="PROSITE" id="PS50853"/>
    </source>
</evidence>
<name>A0A844GG41_9FIRM</name>
<dbReference type="Proteomes" id="UP000437824">
    <property type="component" value="Unassembled WGS sequence"/>
</dbReference>
<feature type="domain" description="Fibronectin type-III" evidence="2">
    <location>
        <begin position="259"/>
        <end position="350"/>
    </location>
</feature>
<feature type="signal peptide" evidence="1">
    <location>
        <begin position="1"/>
        <end position="25"/>
    </location>
</feature>
<organism evidence="3 4">
    <name type="scientific">Blautia luti DSM 14534 = JCM 17040</name>
    <dbReference type="NCBI Taxonomy" id="649762"/>
    <lineage>
        <taxon>Bacteria</taxon>
        <taxon>Bacillati</taxon>
        <taxon>Bacillota</taxon>
        <taxon>Clostridia</taxon>
        <taxon>Lachnospirales</taxon>
        <taxon>Lachnospiraceae</taxon>
        <taxon>Blautia</taxon>
    </lineage>
</organism>
<dbReference type="PROSITE" id="PS50853">
    <property type="entry name" value="FN3"/>
    <property type="match status" value="1"/>
</dbReference>
<dbReference type="Pfam" id="PF00041">
    <property type="entry name" value="fn3"/>
    <property type="match status" value="1"/>
</dbReference>
<comment type="caution">
    <text evidence="3">The sequence shown here is derived from an EMBL/GenBank/DDBJ whole genome shotgun (WGS) entry which is preliminary data.</text>
</comment>
<evidence type="ECO:0000313" key="4">
    <source>
        <dbReference type="Proteomes" id="UP000437824"/>
    </source>
</evidence>
<sequence>MKKKIAALLLCAVLSATSFPVTGMAGEFSATSEDVSQETPDPEITPTVKPARTPKVTASVVKGLEKPLKFYPGQFYEFKVIGAGTDNKSPVKGAVRWIPLYWSMSSVGDRYNSVWKIGSPVGISTGASYTMYIFFKQQVYNGKLWIDTETVKSMRTTFKSADLSSSKLPIPSLTSVSNKSKGIVFKWNKVTGCSGYMIYRKTGSGKWTKLATVKGSSTLSYTDRTAKSGNTYTYTVKAYKDSQQGSYNTIGLKITRLTAPTLSSLTNTKSGRTNVKWKKVTAASGYQVEYSTSKNFTNSKRISTGNSSSTALSGLKKGKTYYIRVRACKKSNGITSYSPWSNTMSIKIKK</sequence>
<protein>
    <recommendedName>
        <fullName evidence="2">Fibronectin type-III domain-containing protein</fullName>
    </recommendedName>
</protein>
<dbReference type="SMART" id="SM00060">
    <property type="entry name" value="FN3"/>
    <property type="match status" value="2"/>
</dbReference>
<accession>A0A844GG41</accession>
<evidence type="ECO:0000313" key="3">
    <source>
        <dbReference type="EMBL" id="MTD60152.1"/>
    </source>
</evidence>
<keyword evidence="1" id="KW-0732">Signal</keyword>
<dbReference type="EMBL" id="WMBC01000001">
    <property type="protein sequence ID" value="MTD60152.1"/>
    <property type="molecule type" value="Genomic_DNA"/>
</dbReference>
<dbReference type="InterPro" id="IPR013783">
    <property type="entry name" value="Ig-like_fold"/>
</dbReference>
<dbReference type="InterPro" id="IPR003961">
    <property type="entry name" value="FN3_dom"/>
</dbReference>
<dbReference type="AlphaFoldDB" id="A0A844GG41"/>
<dbReference type="RefSeq" id="WP_154779624.1">
    <property type="nucleotide sequence ID" value="NZ_WMBC01000001.1"/>
</dbReference>
<dbReference type="InterPro" id="IPR036116">
    <property type="entry name" value="FN3_sf"/>
</dbReference>
<dbReference type="SUPFAM" id="SSF49265">
    <property type="entry name" value="Fibronectin type III"/>
    <property type="match status" value="1"/>
</dbReference>
<dbReference type="Gene3D" id="2.60.40.10">
    <property type="entry name" value="Immunoglobulins"/>
    <property type="match status" value="2"/>
</dbReference>
<proteinExistence type="predicted"/>